<accession>A0ABU2YJ39</accession>
<comment type="caution">
    <text evidence="2">The sequence shown here is derived from an EMBL/GenBank/DDBJ whole genome shotgun (WGS) entry which is preliminary data.</text>
</comment>
<sequence length="263" mass="30652">MIKFFRHIRQNLLMENKTGKYFKYAIGEIILVVLGILIALQINNWNETQKGNKLAKNYAIGLVRDLSLDTSQLNNYIKFHERTISGLNALIRHKDKDLNNTSVNDSVYKLFRLNCLNIAEFESNQNTLTQIKNTGDLVLFDEQIRDSIIVNELSYNSVLSQGRFYKNAYDDNMELSKKVFDYTVFIDTTYFILKNNTRLYTGKQFPKANYDHGLKQLLFNEITILKGVSELYLAGELKPHLKNTERIINFLSKTYDLKSESQY</sequence>
<dbReference type="EMBL" id="JAVRIA010000002">
    <property type="protein sequence ID" value="MDT0558186.1"/>
    <property type="molecule type" value="Genomic_DNA"/>
</dbReference>
<dbReference type="Pfam" id="PF19578">
    <property type="entry name" value="DUF6090"/>
    <property type="match status" value="1"/>
</dbReference>
<keyword evidence="1" id="KW-0812">Transmembrane</keyword>
<protein>
    <submittedName>
        <fullName evidence="2">DUF6090 family protein</fullName>
    </submittedName>
</protein>
<keyword evidence="1" id="KW-1133">Transmembrane helix</keyword>
<keyword evidence="3" id="KW-1185">Reference proteome</keyword>
<dbReference type="Proteomes" id="UP001259492">
    <property type="component" value="Unassembled WGS sequence"/>
</dbReference>
<gene>
    <name evidence="2" type="ORF">RM697_05990</name>
</gene>
<name>A0ABU2YJ39_9FLAO</name>
<dbReference type="RefSeq" id="WP_311426954.1">
    <property type="nucleotide sequence ID" value="NZ_JAVRIA010000002.1"/>
</dbReference>
<keyword evidence="1" id="KW-0472">Membrane</keyword>
<organism evidence="2 3">
    <name type="scientific">Microcosmobacter mediterraneus</name>
    <dbReference type="NCBI Taxonomy" id="3075607"/>
    <lineage>
        <taxon>Bacteria</taxon>
        <taxon>Pseudomonadati</taxon>
        <taxon>Bacteroidota</taxon>
        <taxon>Flavobacteriia</taxon>
        <taxon>Flavobacteriales</taxon>
        <taxon>Flavobacteriaceae</taxon>
        <taxon>Microcosmobacter</taxon>
    </lineage>
</organism>
<evidence type="ECO:0000313" key="2">
    <source>
        <dbReference type="EMBL" id="MDT0558186.1"/>
    </source>
</evidence>
<evidence type="ECO:0000256" key="1">
    <source>
        <dbReference type="SAM" id="Phobius"/>
    </source>
</evidence>
<feature type="transmembrane region" description="Helical" evidence="1">
    <location>
        <begin position="21"/>
        <end position="40"/>
    </location>
</feature>
<reference evidence="2 3" key="1">
    <citation type="submission" date="2023-09" db="EMBL/GenBank/DDBJ databases">
        <authorList>
            <person name="Rey-Velasco X."/>
        </authorList>
    </citation>
    <scope>NUCLEOTIDE SEQUENCE [LARGE SCALE GENOMIC DNA]</scope>
    <source>
        <strain evidence="2 3">W332</strain>
    </source>
</reference>
<dbReference type="InterPro" id="IPR045749">
    <property type="entry name" value="DUF6090"/>
</dbReference>
<evidence type="ECO:0000313" key="3">
    <source>
        <dbReference type="Proteomes" id="UP001259492"/>
    </source>
</evidence>
<proteinExistence type="predicted"/>